<dbReference type="STRING" id="525254.HMPREF0072_0899"/>
<evidence type="ECO:0000313" key="2">
    <source>
        <dbReference type="Proteomes" id="UP000005984"/>
    </source>
</evidence>
<dbReference type="HOGENOM" id="CLU_3148824_0_0_9"/>
<dbReference type="AlphaFoldDB" id="C2BEX9"/>
<sequence>MEIFSFILFYHNHKGCDLFVGNVFVSMAIEINKKYYLLNIYLTSNILL</sequence>
<accession>C2BEX9</accession>
<organism evidence="1 2">
    <name type="scientific">Anaerococcus lactolyticus ATCC 51172</name>
    <dbReference type="NCBI Taxonomy" id="525254"/>
    <lineage>
        <taxon>Bacteria</taxon>
        <taxon>Bacillati</taxon>
        <taxon>Bacillota</taxon>
        <taxon>Tissierellia</taxon>
        <taxon>Tissierellales</taxon>
        <taxon>Peptoniphilaceae</taxon>
        <taxon>Anaerococcus</taxon>
    </lineage>
</organism>
<evidence type="ECO:0000313" key="1">
    <source>
        <dbReference type="EMBL" id="EEI86510.1"/>
    </source>
</evidence>
<gene>
    <name evidence="1" type="ORF">HMPREF0072_0899</name>
</gene>
<proteinExistence type="predicted"/>
<protein>
    <submittedName>
        <fullName evidence="1">Uncharacterized protein</fullName>
    </submittedName>
</protein>
<reference evidence="1 2" key="1">
    <citation type="submission" date="2008-10" db="EMBL/GenBank/DDBJ databases">
        <authorList>
            <person name="Qin X."/>
            <person name="Bachman B."/>
            <person name="Battles P."/>
            <person name="Bell A."/>
            <person name="Bess C."/>
            <person name="Bickham C."/>
            <person name="Chaboub L."/>
            <person name="Chen D."/>
            <person name="Coyle M."/>
            <person name="Deiros D.R."/>
            <person name="Dinh H."/>
            <person name="Forbes L."/>
            <person name="Fowler G."/>
            <person name="Francisco L."/>
            <person name="Fu Q."/>
            <person name="Gubbala S."/>
            <person name="Hale W."/>
            <person name="Han Y."/>
            <person name="Hemphill L."/>
            <person name="Highlander S.K."/>
            <person name="Hirani K."/>
            <person name="Hogues M."/>
            <person name="Jackson L."/>
            <person name="Jakkamsetti A."/>
            <person name="Javaid M."/>
            <person name="Jiang H."/>
            <person name="Korchina V."/>
            <person name="Kovar C."/>
            <person name="Lara F."/>
            <person name="Lee S."/>
            <person name="Mata R."/>
            <person name="Mathew T."/>
            <person name="Moen C."/>
            <person name="Morales K."/>
            <person name="Munidasa M."/>
            <person name="Nazareth L."/>
            <person name="Ngo R."/>
            <person name="Nguyen L."/>
            <person name="Okwuonu G."/>
            <person name="Ongeri F."/>
            <person name="Patil S."/>
            <person name="Petrosino J."/>
            <person name="Pham C."/>
            <person name="Pham P."/>
            <person name="Pu L.-L."/>
            <person name="Puazo M."/>
            <person name="Raj R."/>
            <person name="Reid J."/>
            <person name="Rouhana J."/>
            <person name="Saada N."/>
            <person name="Shang Y."/>
            <person name="Simmons D."/>
            <person name="Thornton R."/>
            <person name="Warren J."/>
            <person name="Weissenberger G."/>
            <person name="Zhang J."/>
            <person name="Zhang L."/>
            <person name="Zhou C."/>
            <person name="Zhu D."/>
            <person name="Muzny D."/>
            <person name="Worley K."/>
            <person name="Gibbs R."/>
        </authorList>
    </citation>
    <scope>NUCLEOTIDE SEQUENCE [LARGE SCALE GENOMIC DNA]</scope>
    <source>
        <strain evidence="1 2">ATCC 51172</strain>
    </source>
</reference>
<comment type="caution">
    <text evidence="1">The sequence shown here is derived from an EMBL/GenBank/DDBJ whole genome shotgun (WGS) entry which is preliminary data.</text>
</comment>
<name>C2BEX9_9FIRM</name>
<keyword evidence="2" id="KW-1185">Reference proteome</keyword>
<dbReference type="EMBL" id="ABYO01000192">
    <property type="protein sequence ID" value="EEI86510.1"/>
    <property type="molecule type" value="Genomic_DNA"/>
</dbReference>
<dbReference type="Proteomes" id="UP000005984">
    <property type="component" value="Unassembled WGS sequence"/>
</dbReference>